<dbReference type="Gene3D" id="1.10.260.160">
    <property type="match status" value="1"/>
</dbReference>
<dbReference type="RefSeq" id="WP_130479261.1">
    <property type="nucleotide sequence ID" value="NZ_SFCC01000020.1"/>
</dbReference>
<dbReference type="InterPro" id="IPR005152">
    <property type="entry name" value="Lipase_secreted"/>
</dbReference>
<feature type="chain" id="PRO_5020237565" evidence="1">
    <location>
        <begin position="27"/>
        <end position="397"/>
    </location>
</feature>
<dbReference type="Gene3D" id="3.40.50.1820">
    <property type="entry name" value="alpha/beta hydrolase"/>
    <property type="match status" value="1"/>
</dbReference>
<dbReference type="EMBL" id="SFCC01000020">
    <property type="protein sequence ID" value="RZQ59998.1"/>
    <property type="molecule type" value="Genomic_DNA"/>
</dbReference>
<accession>A0A4Q7IZX6</accession>
<proteinExistence type="predicted"/>
<dbReference type="PANTHER" id="PTHR34853:SF1">
    <property type="entry name" value="LIPASE 5"/>
    <property type="match status" value="1"/>
</dbReference>
<comment type="caution">
    <text evidence="2">The sequence shown here is derived from an EMBL/GenBank/DDBJ whole genome shotgun (WGS) entry which is preliminary data.</text>
</comment>
<evidence type="ECO:0000313" key="2">
    <source>
        <dbReference type="EMBL" id="RZQ59998.1"/>
    </source>
</evidence>
<keyword evidence="2" id="KW-0378">Hydrolase</keyword>
<dbReference type="PIRSF" id="PIRSF029171">
    <property type="entry name" value="Esterase_LipA"/>
    <property type="match status" value="1"/>
</dbReference>
<dbReference type="GO" id="GO:0004806">
    <property type="term" value="F:triacylglycerol lipase activity"/>
    <property type="evidence" value="ECO:0007669"/>
    <property type="project" value="InterPro"/>
</dbReference>
<keyword evidence="3" id="KW-1185">Reference proteome</keyword>
<protein>
    <submittedName>
        <fullName evidence="2">Alpha/beta hydrolase</fullName>
    </submittedName>
</protein>
<name>A0A4Q7IZX6_9PSEU</name>
<dbReference type="GO" id="GO:0016042">
    <property type="term" value="P:lipid catabolic process"/>
    <property type="evidence" value="ECO:0007669"/>
    <property type="project" value="InterPro"/>
</dbReference>
<evidence type="ECO:0000256" key="1">
    <source>
        <dbReference type="SAM" id="SignalP"/>
    </source>
</evidence>
<evidence type="ECO:0000313" key="3">
    <source>
        <dbReference type="Proteomes" id="UP000292003"/>
    </source>
</evidence>
<dbReference type="OrthoDB" id="4857813at2"/>
<feature type="signal peptide" evidence="1">
    <location>
        <begin position="1"/>
        <end position="26"/>
    </location>
</feature>
<gene>
    <name evidence="2" type="ORF">EWH70_31740</name>
</gene>
<organism evidence="2 3">
    <name type="scientific">Amycolatopsis suaedae</name>
    <dbReference type="NCBI Taxonomy" id="2510978"/>
    <lineage>
        <taxon>Bacteria</taxon>
        <taxon>Bacillati</taxon>
        <taxon>Actinomycetota</taxon>
        <taxon>Actinomycetes</taxon>
        <taxon>Pseudonocardiales</taxon>
        <taxon>Pseudonocardiaceae</taxon>
        <taxon>Amycolatopsis</taxon>
    </lineage>
</organism>
<reference evidence="2 3" key="1">
    <citation type="submission" date="2019-02" db="EMBL/GenBank/DDBJ databases">
        <title>Draft genome sequence of Amycolatopsis sp. 8-3EHSu isolated from roots of Suaeda maritima.</title>
        <authorList>
            <person name="Duangmal K."/>
            <person name="Chantavorakit T."/>
        </authorList>
    </citation>
    <scope>NUCLEOTIDE SEQUENCE [LARGE SCALE GENOMIC DNA]</scope>
    <source>
        <strain evidence="2 3">8-3EHSu</strain>
    </source>
</reference>
<dbReference type="PANTHER" id="PTHR34853">
    <property type="match status" value="1"/>
</dbReference>
<dbReference type="SUPFAM" id="SSF53474">
    <property type="entry name" value="alpha/beta-Hydrolases"/>
    <property type="match status" value="1"/>
</dbReference>
<dbReference type="Proteomes" id="UP000292003">
    <property type="component" value="Unassembled WGS sequence"/>
</dbReference>
<keyword evidence="1" id="KW-0732">Signal</keyword>
<dbReference type="AlphaFoldDB" id="A0A4Q7IZX6"/>
<dbReference type="InterPro" id="IPR029058">
    <property type="entry name" value="AB_hydrolase_fold"/>
</dbReference>
<sequence>MTKRRILAATLGAALAVTLVATPASATGHSRGELLSTVDLGGLTAEELTGKLAKGPLAGQRAEHGVDSYRVTYRTIDPHGKATTASGLVVLPRTTQRRLDVVSYLHGTRASRHDVASVQDNLDRTSALLLAAAGDVVTAPDYLGLGTGPGKHPYMHTASETTASVDLLRAARELTRRKGVWLDPRVRVTGFSQGGKAAMAVGRALRSGADRHFRLGALAPIAGPYDIEHAELPGIFDGRVNPRSAMFYLAYYTVSMNRLYPIYRDPAEVFREPYAAVVEKLFDNETSERQIMEALPATPAELFTESFMARLRAPSGVLLRVIRDTDGTCADWRPGVPVLLFAGRNDTDVPFANAENCAADLRSSGAPARVMDAGAVDHFGSWFRSLPKVRDWFAHAR</sequence>